<dbReference type="Gene3D" id="3.90.190.10">
    <property type="entry name" value="Protein tyrosine phosphatase superfamily"/>
    <property type="match status" value="1"/>
</dbReference>
<dbReference type="PANTHER" id="PTHR19134:SF544">
    <property type="entry name" value="IP14232P"/>
    <property type="match status" value="1"/>
</dbReference>
<reference evidence="3" key="1">
    <citation type="submission" date="2018-04" db="EMBL/GenBank/DDBJ databases">
        <title>Transcriptome of Schizaphis graminum biotype I.</title>
        <authorList>
            <person name="Scully E.D."/>
            <person name="Geib S.M."/>
            <person name="Palmer N.A."/>
            <person name="Koch K."/>
            <person name="Bradshaw J."/>
            <person name="Heng-Moss T."/>
            <person name="Sarath G."/>
        </authorList>
    </citation>
    <scope>NUCLEOTIDE SEQUENCE</scope>
</reference>
<dbReference type="EMBL" id="GGMR01014122">
    <property type="protein sequence ID" value="MBY26741.1"/>
    <property type="molecule type" value="Transcribed_RNA"/>
</dbReference>
<evidence type="ECO:0000259" key="2">
    <source>
        <dbReference type="PROSITE" id="PS50056"/>
    </source>
</evidence>
<proteinExistence type="predicted"/>
<dbReference type="InterPro" id="IPR000242">
    <property type="entry name" value="PTP_cat"/>
</dbReference>
<dbReference type="SUPFAM" id="SSF52799">
    <property type="entry name" value="(Phosphotyrosine protein) phosphatases II"/>
    <property type="match status" value="1"/>
</dbReference>
<dbReference type="GO" id="GO:0048666">
    <property type="term" value="P:neuron development"/>
    <property type="evidence" value="ECO:0007669"/>
    <property type="project" value="UniProtKB-ARBA"/>
</dbReference>
<name>A0A2S2PBA0_SCHGA</name>
<gene>
    <name evidence="3" type="primary">Ptpn6</name>
    <name evidence="3" type="ORF">g.95521</name>
</gene>
<dbReference type="InterPro" id="IPR003595">
    <property type="entry name" value="Tyr_Pase_cat"/>
</dbReference>
<accession>A0A2S2PBA0</accession>
<dbReference type="GO" id="GO:0004725">
    <property type="term" value="F:protein tyrosine phosphatase activity"/>
    <property type="evidence" value="ECO:0007669"/>
    <property type="project" value="InterPro"/>
</dbReference>
<evidence type="ECO:0000313" key="3">
    <source>
        <dbReference type="EMBL" id="MBY26741.1"/>
    </source>
</evidence>
<sequence>MQSTVPDFWQMIWDQNTRVIIMVTSLTEKGVERCADYLPPSEVLDCHRLFGDYQITLKKREVKEKFIISNLQLKNLETNLWRDVTHLWYGGWPVQGVPSDPNAMLAFVMEARSHMKTNSGPHVVHCSPGTGRTGTVIACDMAIRDFELTRTVDVPKTVYAVRRCRAGAVQTRDQYALIYKVYK</sequence>
<dbReference type="InterPro" id="IPR000387">
    <property type="entry name" value="Tyr_Pase_dom"/>
</dbReference>
<dbReference type="PROSITE" id="PS00383">
    <property type="entry name" value="TYR_PHOSPHATASE_1"/>
    <property type="match status" value="1"/>
</dbReference>
<keyword evidence="3" id="KW-0675">Receptor</keyword>
<dbReference type="InterPro" id="IPR050348">
    <property type="entry name" value="Protein-Tyr_Phosphatase"/>
</dbReference>
<dbReference type="SMART" id="SM00194">
    <property type="entry name" value="PTPc"/>
    <property type="match status" value="1"/>
</dbReference>
<dbReference type="PANTHER" id="PTHR19134">
    <property type="entry name" value="RECEPTOR-TYPE TYROSINE-PROTEIN PHOSPHATASE"/>
    <property type="match status" value="1"/>
</dbReference>
<evidence type="ECO:0000259" key="1">
    <source>
        <dbReference type="PROSITE" id="PS50055"/>
    </source>
</evidence>
<dbReference type="CDD" id="cd00047">
    <property type="entry name" value="PTPc"/>
    <property type="match status" value="1"/>
</dbReference>
<dbReference type="PROSITE" id="PS50055">
    <property type="entry name" value="TYR_PHOSPHATASE_PTP"/>
    <property type="match status" value="1"/>
</dbReference>
<dbReference type="InterPro" id="IPR029021">
    <property type="entry name" value="Prot-tyrosine_phosphatase-like"/>
</dbReference>
<organism evidence="3">
    <name type="scientific">Schizaphis graminum</name>
    <name type="common">Green bug aphid</name>
    <dbReference type="NCBI Taxonomy" id="13262"/>
    <lineage>
        <taxon>Eukaryota</taxon>
        <taxon>Metazoa</taxon>
        <taxon>Ecdysozoa</taxon>
        <taxon>Arthropoda</taxon>
        <taxon>Hexapoda</taxon>
        <taxon>Insecta</taxon>
        <taxon>Pterygota</taxon>
        <taxon>Neoptera</taxon>
        <taxon>Paraneoptera</taxon>
        <taxon>Hemiptera</taxon>
        <taxon>Sternorrhyncha</taxon>
        <taxon>Aphidomorpha</taxon>
        <taxon>Aphidoidea</taxon>
        <taxon>Aphididae</taxon>
        <taxon>Aphidini</taxon>
        <taxon>Schizaphis</taxon>
    </lineage>
</organism>
<dbReference type="Pfam" id="PF00102">
    <property type="entry name" value="Y_phosphatase"/>
    <property type="match status" value="1"/>
</dbReference>
<dbReference type="SMART" id="SM00404">
    <property type="entry name" value="PTPc_motif"/>
    <property type="match status" value="1"/>
</dbReference>
<feature type="domain" description="Tyrosine-protein phosphatase" evidence="1">
    <location>
        <begin position="1"/>
        <end position="183"/>
    </location>
</feature>
<dbReference type="InterPro" id="IPR016130">
    <property type="entry name" value="Tyr_Pase_AS"/>
</dbReference>
<feature type="domain" description="Tyrosine specific protein phosphatases" evidence="2">
    <location>
        <begin position="102"/>
        <end position="176"/>
    </location>
</feature>
<dbReference type="PROSITE" id="PS50056">
    <property type="entry name" value="TYR_PHOSPHATASE_2"/>
    <property type="match status" value="1"/>
</dbReference>
<dbReference type="PRINTS" id="PR00700">
    <property type="entry name" value="PRTYPHPHTASE"/>
</dbReference>
<protein>
    <submittedName>
        <fullName evidence="3">Tyrosine-protein phosphatase non-receptor type 6</fullName>
    </submittedName>
</protein>
<dbReference type="AlphaFoldDB" id="A0A2S2PBA0"/>